<dbReference type="AlphaFoldDB" id="A0AAJ1UC53"/>
<dbReference type="GO" id="GO:0005886">
    <property type="term" value="C:plasma membrane"/>
    <property type="evidence" value="ECO:0007669"/>
    <property type="project" value="UniProtKB-SubCell"/>
</dbReference>
<evidence type="ECO:0000256" key="2">
    <source>
        <dbReference type="ARBA" id="ARBA00022448"/>
    </source>
</evidence>
<evidence type="ECO:0000256" key="5">
    <source>
        <dbReference type="ARBA" id="ARBA00022692"/>
    </source>
</evidence>
<gene>
    <name evidence="11" type="ORF">NOI20_05040</name>
</gene>
<reference evidence="11" key="2">
    <citation type="submission" date="2023-04" db="EMBL/GenBank/DDBJ databases">
        <title>'Rhodoalgimonas zhirmunskyi' gen. nov., isolated from a red alga.</title>
        <authorList>
            <person name="Nedashkovskaya O.I."/>
            <person name="Otstavnykh N.Y."/>
            <person name="Bystritskaya E.P."/>
            <person name="Balabanova L.A."/>
            <person name="Isaeva M.P."/>
        </authorList>
    </citation>
    <scope>NUCLEOTIDE SEQUENCE</scope>
    <source>
        <strain evidence="11">10Alg 79</strain>
    </source>
</reference>
<dbReference type="Pfam" id="PF04290">
    <property type="entry name" value="DctQ"/>
    <property type="match status" value="1"/>
</dbReference>
<keyword evidence="3" id="KW-1003">Cell membrane</keyword>
<keyword evidence="12" id="KW-1185">Reference proteome</keyword>
<evidence type="ECO:0000256" key="6">
    <source>
        <dbReference type="ARBA" id="ARBA00022989"/>
    </source>
</evidence>
<keyword evidence="5 9" id="KW-0812">Transmembrane</keyword>
<evidence type="ECO:0000256" key="9">
    <source>
        <dbReference type="RuleBase" id="RU369079"/>
    </source>
</evidence>
<keyword evidence="2 9" id="KW-0813">Transport</keyword>
<name>A0AAJ1UC53_9RHOB</name>
<organism evidence="11 12">
    <name type="scientific">Rhodalgimonas zhirmunskyi</name>
    <dbReference type="NCBI Taxonomy" id="2964767"/>
    <lineage>
        <taxon>Bacteria</taxon>
        <taxon>Pseudomonadati</taxon>
        <taxon>Pseudomonadota</taxon>
        <taxon>Alphaproteobacteria</taxon>
        <taxon>Rhodobacterales</taxon>
        <taxon>Roseobacteraceae</taxon>
        <taxon>Rhodalgimonas</taxon>
    </lineage>
</organism>
<accession>A0AAJ1UC53</accession>
<feature type="transmembrane region" description="Helical" evidence="9">
    <location>
        <begin position="100"/>
        <end position="123"/>
    </location>
</feature>
<dbReference type="Proteomes" id="UP001227162">
    <property type="component" value="Unassembled WGS sequence"/>
</dbReference>
<keyword evidence="4 9" id="KW-0997">Cell inner membrane</keyword>
<evidence type="ECO:0000313" key="11">
    <source>
        <dbReference type="EMBL" id="MDQ2093467.1"/>
    </source>
</evidence>
<comment type="caution">
    <text evidence="11">The sequence shown here is derived from an EMBL/GenBank/DDBJ whole genome shotgun (WGS) entry which is preliminary data.</text>
</comment>
<keyword evidence="6 9" id="KW-1133">Transmembrane helix</keyword>
<evidence type="ECO:0000256" key="4">
    <source>
        <dbReference type="ARBA" id="ARBA00022519"/>
    </source>
</evidence>
<dbReference type="EMBL" id="JANFFA010000001">
    <property type="protein sequence ID" value="MDQ2093467.1"/>
    <property type="molecule type" value="Genomic_DNA"/>
</dbReference>
<feature type="domain" description="Tripartite ATP-independent periplasmic transporters DctQ component" evidence="10">
    <location>
        <begin position="40"/>
        <end position="172"/>
    </location>
</feature>
<feature type="transmembrane region" description="Helical" evidence="9">
    <location>
        <begin position="60"/>
        <end position="79"/>
    </location>
</feature>
<dbReference type="InterPro" id="IPR007387">
    <property type="entry name" value="TRAP_DctQ"/>
</dbReference>
<proteinExistence type="inferred from homology"/>
<comment type="subunit">
    <text evidence="9">The complex comprises the extracytoplasmic solute receptor protein and the two transmembrane proteins.</text>
</comment>
<dbReference type="RefSeq" id="WP_317625054.1">
    <property type="nucleotide sequence ID" value="NZ_JANFFA010000001.1"/>
</dbReference>
<dbReference type="PANTHER" id="PTHR35011">
    <property type="entry name" value="2,3-DIKETO-L-GULONATE TRAP TRANSPORTER SMALL PERMEASE PROTEIN YIAM"/>
    <property type="match status" value="1"/>
</dbReference>
<evidence type="ECO:0000256" key="8">
    <source>
        <dbReference type="ARBA" id="ARBA00038436"/>
    </source>
</evidence>
<evidence type="ECO:0000256" key="3">
    <source>
        <dbReference type="ARBA" id="ARBA00022475"/>
    </source>
</evidence>
<evidence type="ECO:0000256" key="1">
    <source>
        <dbReference type="ARBA" id="ARBA00004429"/>
    </source>
</evidence>
<keyword evidence="7 9" id="KW-0472">Membrane</keyword>
<evidence type="ECO:0000256" key="7">
    <source>
        <dbReference type="ARBA" id="ARBA00023136"/>
    </source>
</evidence>
<feature type="transmembrane region" description="Helical" evidence="9">
    <location>
        <begin position="150"/>
        <end position="169"/>
    </location>
</feature>
<protein>
    <recommendedName>
        <fullName evidence="9">TRAP transporter small permease protein</fullName>
    </recommendedName>
</protein>
<dbReference type="GO" id="GO:0022857">
    <property type="term" value="F:transmembrane transporter activity"/>
    <property type="evidence" value="ECO:0007669"/>
    <property type="project" value="UniProtKB-UniRule"/>
</dbReference>
<feature type="transmembrane region" description="Helical" evidence="9">
    <location>
        <begin position="27"/>
        <end position="48"/>
    </location>
</feature>
<sequence length="215" mass="23752">MAGSSPVLEDGSVLSRLDRGLLVIERFMGLVAGIAVFMLMVLAVRSVGGRVLFNEPLSGYIDWIEQLMPLIAIFAVSFAQRDGTHIRMDLVVEHLRGRALWLFELVSVLLILLLIVFLIWGSWAHFERSFDWNAPWFSRDSSTDIRLPLWPAKLIVPVAFTVLAMRLLIQAYGYGRALILGLEAPVAVPMVMDAAAQAAAEAEGLMEEEASLGND</sequence>
<dbReference type="InterPro" id="IPR055348">
    <property type="entry name" value="DctQ"/>
</dbReference>
<comment type="function">
    <text evidence="9">Part of the tripartite ATP-independent periplasmic (TRAP) transport system.</text>
</comment>
<evidence type="ECO:0000313" key="12">
    <source>
        <dbReference type="Proteomes" id="UP001227162"/>
    </source>
</evidence>
<evidence type="ECO:0000259" key="10">
    <source>
        <dbReference type="Pfam" id="PF04290"/>
    </source>
</evidence>
<reference evidence="11" key="1">
    <citation type="submission" date="2022-07" db="EMBL/GenBank/DDBJ databases">
        <authorList>
            <person name="Otstavnykh N."/>
            <person name="Isaeva M."/>
            <person name="Bystritskaya E."/>
        </authorList>
    </citation>
    <scope>NUCLEOTIDE SEQUENCE</scope>
    <source>
        <strain evidence="11">10Alg 79</strain>
    </source>
</reference>
<comment type="similarity">
    <text evidence="8 9">Belongs to the TRAP transporter small permease family.</text>
</comment>
<comment type="subcellular location">
    <subcellularLocation>
        <location evidence="1 9">Cell inner membrane</location>
        <topology evidence="1 9">Multi-pass membrane protein</topology>
    </subcellularLocation>
</comment>